<keyword evidence="5 7" id="KW-0067">ATP-binding</keyword>
<dbReference type="GO" id="GO:0009423">
    <property type="term" value="P:chorismate biosynthetic process"/>
    <property type="evidence" value="ECO:0007669"/>
    <property type="project" value="UniProtKB-UniRule"/>
</dbReference>
<dbReference type="PANTHER" id="PTHR21087:SF16">
    <property type="entry name" value="SHIKIMATE KINASE 1, CHLOROPLASTIC"/>
    <property type="match status" value="1"/>
</dbReference>
<feature type="binding site" evidence="7">
    <location>
        <position position="123"/>
    </location>
    <ligand>
        <name>ATP</name>
        <dbReference type="ChEBI" id="CHEBI:30616"/>
    </ligand>
</feature>
<feature type="binding site" evidence="7">
    <location>
        <position position="81"/>
    </location>
    <ligand>
        <name>substrate</name>
    </ligand>
</feature>
<dbReference type="GO" id="GO:0000287">
    <property type="term" value="F:magnesium ion binding"/>
    <property type="evidence" value="ECO:0007669"/>
    <property type="project" value="UniProtKB-UniRule"/>
</dbReference>
<keyword evidence="6 7" id="KW-0057">Aromatic amino acid biosynthesis</keyword>
<dbReference type="GO" id="GO:0005829">
    <property type="term" value="C:cytosol"/>
    <property type="evidence" value="ECO:0007669"/>
    <property type="project" value="TreeGrafter"/>
</dbReference>
<evidence type="ECO:0000256" key="6">
    <source>
        <dbReference type="ARBA" id="ARBA00023141"/>
    </source>
</evidence>
<dbReference type="SUPFAM" id="SSF52540">
    <property type="entry name" value="P-loop containing nucleoside triphosphate hydrolases"/>
    <property type="match status" value="1"/>
</dbReference>
<comment type="subcellular location">
    <subcellularLocation>
        <location evidence="7">Cytoplasm</location>
    </subcellularLocation>
</comment>
<evidence type="ECO:0000256" key="2">
    <source>
        <dbReference type="ARBA" id="ARBA00022679"/>
    </source>
</evidence>
<feature type="binding site" evidence="7">
    <location>
        <position position="136"/>
    </location>
    <ligand>
        <name>substrate</name>
    </ligand>
</feature>
<dbReference type="InterPro" id="IPR031322">
    <property type="entry name" value="Shikimate/glucono_kinase"/>
</dbReference>
<name>A0A9X2HX55_9GAMM</name>
<comment type="function">
    <text evidence="7">Catalyzes the specific phosphorylation of the 3-hydroxyl group of shikimic acid using ATP as a cosubstrate.</text>
</comment>
<comment type="pathway">
    <text evidence="7">Metabolic intermediate biosynthesis; chorismate biosynthesis; chorismate from D-erythrose 4-phosphate and phosphoenolpyruvate: step 5/7.</text>
</comment>
<dbReference type="Pfam" id="PF01202">
    <property type="entry name" value="SKI"/>
    <property type="match status" value="1"/>
</dbReference>
<evidence type="ECO:0000256" key="4">
    <source>
        <dbReference type="ARBA" id="ARBA00022777"/>
    </source>
</evidence>
<evidence type="ECO:0000256" key="3">
    <source>
        <dbReference type="ARBA" id="ARBA00022741"/>
    </source>
</evidence>
<dbReference type="HAMAP" id="MF_00109">
    <property type="entry name" value="Shikimate_kinase"/>
    <property type="match status" value="1"/>
</dbReference>
<dbReference type="CDD" id="cd00464">
    <property type="entry name" value="SK"/>
    <property type="match status" value="1"/>
</dbReference>
<evidence type="ECO:0000313" key="8">
    <source>
        <dbReference type="EMBL" id="MCP8898659.1"/>
    </source>
</evidence>
<dbReference type="InterPro" id="IPR000623">
    <property type="entry name" value="Shikimate_kinase/TSH1"/>
</dbReference>
<dbReference type="EC" id="2.7.1.71" evidence="7"/>
<accession>A0A9X2HX55</accession>
<dbReference type="RefSeq" id="WP_253966929.1">
    <property type="nucleotide sequence ID" value="NZ_JAMFTH010000001.1"/>
</dbReference>
<evidence type="ECO:0000256" key="7">
    <source>
        <dbReference type="HAMAP-Rule" id="MF_00109"/>
    </source>
</evidence>
<reference evidence="8" key="1">
    <citation type="submission" date="2022-05" db="EMBL/GenBank/DDBJ databases">
        <authorList>
            <person name="Sun H.-N."/>
        </authorList>
    </citation>
    <scope>NUCLEOTIDE SEQUENCE</scope>
    <source>
        <strain evidence="8">HB14</strain>
    </source>
</reference>
<dbReference type="AlphaFoldDB" id="A0A9X2HX55"/>
<comment type="caution">
    <text evidence="7">Lacks conserved residue(s) required for the propagation of feature annotation.</text>
</comment>
<keyword evidence="3 7" id="KW-0547">Nucleotide-binding</keyword>
<keyword evidence="9" id="KW-1185">Reference proteome</keyword>
<keyword evidence="2 7" id="KW-0808">Transferase</keyword>
<feature type="binding site" evidence="7">
    <location>
        <position position="36"/>
    </location>
    <ligand>
        <name>substrate</name>
    </ligand>
</feature>
<keyword evidence="1 7" id="KW-0028">Amino-acid biosynthesis</keyword>
<feature type="binding site" evidence="7">
    <location>
        <begin position="14"/>
        <end position="19"/>
    </location>
    <ligand>
        <name>ATP</name>
        <dbReference type="ChEBI" id="CHEBI:30616"/>
    </ligand>
</feature>
<sequence>MTRSNSIILIGMPGAGKSTIGVLLAKEIARDFVDTDLLIQTHVGKTLQDIINEAGHMHLRELEEATLLQLQGDYHVVATGGSAVYSDAAMQFLRSLGQVVYLALPEDDLVERIDNMTRRGIAKPEEQSFSELYAERVPLYEKYADITINCYAKTPAEIVAEVIYREGGKYAEVDA</sequence>
<comment type="catalytic activity">
    <reaction evidence="7">
        <text>shikimate + ATP = 3-phosphoshikimate + ADP + H(+)</text>
        <dbReference type="Rhea" id="RHEA:13121"/>
        <dbReference type="ChEBI" id="CHEBI:15378"/>
        <dbReference type="ChEBI" id="CHEBI:30616"/>
        <dbReference type="ChEBI" id="CHEBI:36208"/>
        <dbReference type="ChEBI" id="CHEBI:145989"/>
        <dbReference type="ChEBI" id="CHEBI:456216"/>
        <dbReference type="EC" id="2.7.1.71"/>
    </reaction>
</comment>
<keyword evidence="7" id="KW-0963">Cytoplasm</keyword>
<comment type="similarity">
    <text evidence="7">Belongs to the shikimate kinase family.</text>
</comment>
<dbReference type="GO" id="GO:0009073">
    <property type="term" value="P:aromatic amino acid family biosynthetic process"/>
    <property type="evidence" value="ECO:0007669"/>
    <property type="project" value="UniProtKB-KW"/>
</dbReference>
<dbReference type="InterPro" id="IPR027417">
    <property type="entry name" value="P-loop_NTPase"/>
</dbReference>
<keyword evidence="7" id="KW-0479">Metal-binding</keyword>
<dbReference type="GO" id="GO:0005524">
    <property type="term" value="F:ATP binding"/>
    <property type="evidence" value="ECO:0007669"/>
    <property type="project" value="UniProtKB-UniRule"/>
</dbReference>
<proteinExistence type="inferred from homology"/>
<feature type="binding site" evidence="7">
    <location>
        <position position="60"/>
    </location>
    <ligand>
        <name>substrate</name>
    </ligand>
</feature>
<dbReference type="Gene3D" id="3.40.50.300">
    <property type="entry name" value="P-loop containing nucleotide triphosphate hydrolases"/>
    <property type="match status" value="1"/>
</dbReference>
<dbReference type="PANTHER" id="PTHR21087">
    <property type="entry name" value="SHIKIMATE KINASE"/>
    <property type="match status" value="1"/>
</dbReference>
<dbReference type="Proteomes" id="UP001139319">
    <property type="component" value="Unassembled WGS sequence"/>
</dbReference>
<evidence type="ECO:0000313" key="9">
    <source>
        <dbReference type="Proteomes" id="UP001139319"/>
    </source>
</evidence>
<dbReference type="GO" id="GO:0004765">
    <property type="term" value="F:shikimate kinase activity"/>
    <property type="evidence" value="ECO:0007669"/>
    <property type="project" value="UniProtKB-UniRule"/>
</dbReference>
<dbReference type="PRINTS" id="PR01100">
    <property type="entry name" value="SHIKIMTKNASE"/>
</dbReference>
<evidence type="ECO:0000256" key="5">
    <source>
        <dbReference type="ARBA" id="ARBA00022840"/>
    </source>
</evidence>
<dbReference type="GO" id="GO:0008652">
    <property type="term" value="P:amino acid biosynthetic process"/>
    <property type="evidence" value="ECO:0007669"/>
    <property type="project" value="UniProtKB-KW"/>
</dbReference>
<protein>
    <recommendedName>
        <fullName evidence="7">Shikimate kinase</fullName>
        <shortName evidence="7">SK</shortName>
        <ecNumber evidence="7">2.7.1.71</ecNumber>
    </recommendedName>
</protein>
<organism evidence="8 9">
    <name type="scientific">Gilvimarinus xylanilyticus</name>
    <dbReference type="NCBI Taxonomy" id="2944139"/>
    <lineage>
        <taxon>Bacteria</taxon>
        <taxon>Pseudomonadati</taxon>
        <taxon>Pseudomonadota</taxon>
        <taxon>Gammaproteobacteria</taxon>
        <taxon>Cellvibrionales</taxon>
        <taxon>Cellvibrionaceae</taxon>
        <taxon>Gilvimarinus</taxon>
    </lineage>
</organism>
<keyword evidence="4 7" id="KW-0418">Kinase</keyword>
<dbReference type="EMBL" id="JAMFTH010000001">
    <property type="protein sequence ID" value="MCP8898659.1"/>
    <property type="molecule type" value="Genomic_DNA"/>
</dbReference>
<comment type="caution">
    <text evidence="8">The sequence shown here is derived from an EMBL/GenBank/DDBJ whole genome shotgun (WGS) entry which is preliminary data.</text>
</comment>
<gene>
    <name evidence="7" type="primary">aroK</name>
    <name evidence="8" type="ORF">M6D89_05030</name>
</gene>
<feature type="binding site" evidence="7">
    <location>
        <position position="18"/>
    </location>
    <ligand>
        <name>Mg(2+)</name>
        <dbReference type="ChEBI" id="CHEBI:18420"/>
    </ligand>
</feature>
<evidence type="ECO:0000256" key="1">
    <source>
        <dbReference type="ARBA" id="ARBA00022605"/>
    </source>
</evidence>
<keyword evidence="7" id="KW-0460">Magnesium</keyword>
<reference evidence="8" key="2">
    <citation type="submission" date="2023-01" db="EMBL/GenBank/DDBJ databases">
        <title>Gilvimarinus xylanilyticus HB14 isolated from Caulerpa lentillifera aquaculture base in Hainan, China.</title>
        <authorList>
            <person name="Zhang Y.-J."/>
        </authorList>
    </citation>
    <scope>NUCLEOTIDE SEQUENCE</scope>
    <source>
        <strain evidence="8">HB14</strain>
    </source>
</reference>
<comment type="cofactor">
    <cofactor evidence="7">
        <name>Mg(2+)</name>
        <dbReference type="ChEBI" id="CHEBI:18420"/>
    </cofactor>
    <text evidence="7">Binds 1 Mg(2+) ion per subunit.</text>
</comment>
<comment type="subunit">
    <text evidence="7">Monomer.</text>
</comment>